<keyword evidence="1" id="KW-1133">Transmembrane helix</keyword>
<feature type="transmembrane region" description="Helical" evidence="1">
    <location>
        <begin position="293"/>
        <end position="315"/>
    </location>
</feature>
<protein>
    <submittedName>
        <fullName evidence="2">Uncharacterized protein</fullName>
    </submittedName>
</protein>
<accession>A0A067SGI9</accession>
<dbReference type="OrthoDB" id="3029306at2759"/>
<keyword evidence="1" id="KW-0472">Membrane</keyword>
<keyword evidence="1" id="KW-0812">Transmembrane</keyword>
<sequence length="425" mass="45856">MYGTFQEIVTSGEFLYSFNGTDALVYGRATAIGTSSISWTCFIDDVAVGSGVISPESDGFKSVGLEGPYPFCGSPRVPEGQHEFRMSVNATQNVSFSFDYLLYTPFESSPAPTADLFFTTDNPNFEYGTGWGAVHLQLGGAGRLFLTEGMATASVGSQFTFKFYGVSVLWIGFYNATFYDYAQDGYHALNYSIDGEAPTYITLDVMIAPELNITSNTAVAYPLFETFAYPRKQHTLEVDFLGFHGGSSTSQLMPLTLSNLVVRNGTTAPSTFTSPASSPTTKMGGAETPRTHLAIILGSCAAALAFSALIIFLVFRGMKRRKNVSGGLGTSDRIEPFSHDPAFAPVDAHQKRPRVDPFSHDPDFAPVNPHRKGQNVSLHQEVLNIEPSEIVGVPLSEIGAPPSEIDAPPSYVTQPSFTPLVMGSL</sequence>
<evidence type="ECO:0000313" key="2">
    <source>
        <dbReference type="EMBL" id="KDR69996.1"/>
    </source>
</evidence>
<proteinExistence type="predicted"/>
<reference evidence="3" key="1">
    <citation type="journal article" date="2014" name="Proc. Natl. Acad. Sci. U.S.A.">
        <title>Extensive sampling of basidiomycete genomes demonstrates inadequacy of the white-rot/brown-rot paradigm for wood decay fungi.</title>
        <authorList>
            <person name="Riley R."/>
            <person name="Salamov A.A."/>
            <person name="Brown D.W."/>
            <person name="Nagy L.G."/>
            <person name="Floudas D."/>
            <person name="Held B.W."/>
            <person name="Levasseur A."/>
            <person name="Lombard V."/>
            <person name="Morin E."/>
            <person name="Otillar R."/>
            <person name="Lindquist E.A."/>
            <person name="Sun H."/>
            <person name="LaButti K.M."/>
            <person name="Schmutz J."/>
            <person name="Jabbour D."/>
            <person name="Luo H."/>
            <person name="Baker S.E."/>
            <person name="Pisabarro A.G."/>
            <person name="Walton J.D."/>
            <person name="Blanchette R.A."/>
            <person name="Henrissat B."/>
            <person name="Martin F."/>
            <person name="Cullen D."/>
            <person name="Hibbett D.S."/>
            <person name="Grigoriev I.V."/>
        </authorList>
    </citation>
    <scope>NUCLEOTIDE SEQUENCE [LARGE SCALE GENOMIC DNA]</scope>
    <source>
        <strain evidence="3">CBS 339.88</strain>
    </source>
</reference>
<dbReference type="HOGENOM" id="CLU_729668_0_0_1"/>
<dbReference type="Gene3D" id="2.60.120.260">
    <property type="entry name" value="Galactose-binding domain-like"/>
    <property type="match status" value="1"/>
</dbReference>
<evidence type="ECO:0000313" key="3">
    <source>
        <dbReference type="Proteomes" id="UP000027222"/>
    </source>
</evidence>
<dbReference type="EMBL" id="KL142399">
    <property type="protein sequence ID" value="KDR69996.1"/>
    <property type="molecule type" value="Genomic_DNA"/>
</dbReference>
<keyword evidence="3" id="KW-1185">Reference proteome</keyword>
<name>A0A067SGI9_GALM3</name>
<gene>
    <name evidence="2" type="ORF">GALMADRAFT_160157</name>
</gene>
<dbReference type="AlphaFoldDB" id="A0A067SGI9"/>
<evidence type="ECO:0000256" key="1">
    <source>
        <dbReference type="SAM" id="Phobius"/>
    </source>
</evidence>
<organism evidence="2 3">
    <name type="scientific">Galerina marginata (strain CBS 339.88)</name>
    <dbReference type="NCBI Taxonomy" id="685588"/>
    <lineage>
        <taxon>Eukaryota</taxon>
        <taxon>Fungi</taxon>
        <taxon>Dikarya</taxon>
        <taxon>Basidiomycota</taxon>
        <taxon>Agaricomycotina</taxon>
        <taxon>Agaricomycetes</taxon>
        <taxon>Agaricomycetidae</taxon>
        <taxon>Agaricales</taxon>
        <taxon>Agaricineae</taxon>
        <taxon>Strophariaceae</taxon>
        <taxon>Galerina</taxon>
    </lineage>
</organism>
<dbReference type="Proteomes" id="UP000027222">
    <property type="component" value="Unassembled WGS sequence"/>
</dbReference>